<dbReference type="AlphaFoldDB" id="A0A560WDZ5"/>
<dbReference type="CDD" id="cd05829">
    <property type="entry name" value="Sortase_F"/>
    <property type="match status" value="1"/>
</dbReference>
<evidence type="ECO:0000313" key="3">
    <source>
        <dbReference type="Proteomes" id="UP000315628"/>
    </source>
</evidence>
<dbReference type="Proteomes" id="UP000315628">
    <property type="component" value="Unassembled WGS sequence"/>
</dbReference>
<dbReference type="InterPro" id="IPR042001">
    <property type="entry name" value="Sortase_F"/>
</dbReference>
<protein>
    <submittedName>
        <fullName evidence="2">Sortase family protein</fullName>
    </submittedName>
</protein>
<dbReference type="GO" id="GO:0016787">
    <property type="term" value="F:hydrolase activity"/>
    <property type="evidence" value="ECO:0007669"/>
    <property type="project" value="UniProtKB-KW"/>
</dbReference>
<dbReference type="EMBL" id="VIUW01000002">
    <property type="protein sequence ID" value="TWD15826.1"/>
    <property type="molecule type" value="Genomic_DNA"/>
</dbReference>
<evidence type="ECO:0000256" key="1">
    <source>
        <dbReference type="ARBA" id="ARBA00022801"/>
    </source>
</evidence>
<dbReference type="InterPro" id="IPR005754">
    <property type="entry name" value="Sortase"/>
</dbReference>
<sequence length="231" mass="24390">MRGSWRVLLTLCAAVCIGVGAWLVASAVKQDPSAPAPSPATDFRVSVQEAVDDGGRPVAFPDGDLGPYVNRDEVELGPPWQPARLFVPSIRVSAPIEPHDVTAQNAMSLPTDLRKVGWLETTASLRSGKGTTLLAGHVTLGRHAGALYLLGQVGPGAEVVTTDESGSPSRWVVTSRRSYHKAALPESLFEAEGPRRLVLVTCGGELIRSADGHATYEDNVVVTADPHPDAS</sequence>
<reference evidence="2 3" key="1">
    <citation type="submission" date="2019-06" db="EMBL/GenBank/DDBJ databases">
        <title>Sequencing the genomes of 1000 actinobacteria strains.</title>
        <authorList>
            <person name="Klenk H.-P."/>
        </authorList>
    </citation>
    <scope>NUCLEOTIDE SEQUENCE [LARGE SCALE GENOMIC DNA]</scope>
    <source>
        <strain evidence="2 3">DSM 18935</strain>
    </source>
</reference>
<proteinExistence type="predicted"/>
<comment type="caution">
    <text evidence="2">The sequence shown here is derived from an EMBL/GenBank/DDBJ whole genome shotgun (WGS) entry which is preliminary data.</text>
</comment>
<evidence type="ECO:0000313" key="2">
    <source>
        <dbReference type="EMBL" id="TWD15826.1"/>
    </source>
</evidence>
<keyword evidence="3" id="KW-1185">Reference proteome</keyword>
<dbReference type="Gene3D" id="2.40.260.10">
    <property type="entry name" value="Sortase"/>
    <property type="match status" value="1"/>
</dbReference>
<dbReference type="RefSeq" id="WP_342778925.1">
    <property type="nucleotide sequence ID" value="NZ_VIUW01000002.1"/>
</dbReference>
<gene>
    <name evidence="2" type="ORF">FB557_1359</name>
</gene>
<dbReference type="InterPro" id="IPR023365">
    <property type="entry name" value="Sortase_dom-sf"/>
</dbReference>
<accession>A0A560WDZ5</accession>
<organism evidence="2 3">
    <name type="scientific">Marihabitans asiaticum</name>
    <dbReference type="NCBI Taxonomy" id="415218"/>
    <lineage>
        <taxon>Bacteria</taxon>
        <taxon>Bacillati</taxon>
        <taxon>Actinomycetota</taxon>
        <taxon>Actinomycetes</taxon>
        <taxon>Micrococcales</taxon>
        <taxon>Intrasporangiaceae</taxon>
        <taxon>Marihabitans</taxon>
    </lineage>
</organism>
<keyword evidence="1" id="KW-0378">Hydrolase</keyword>
<dbReference type="Pfam" id="PF04203">
    <property type="entry name" value="Sortase"/>
    <property type="match status" value="1"/>
</dbReference>
<dbReference type="SUPFAM" id="SSF63817">
    <property type="entry name" value="Sortase"/>
    <property type="match status" value="1"/>
</dbReference>
<name>A0A560WDZ5_9MICO</name>